<dbReference type="OrthoDB" id="3682047at2"/>
<dbReference type="PRINTS" id="PR00455">
    <property type="entry name" value="HTHTETR"/>
</dbReference>
<dbReference type="InterPro" id="IPR009057">
    <property type="entry name" value="Homeodomain-like_sf"/>
</dbReference>
<comment type="caution">
    <text evidence="6">The sequence shown here is derived from an EMBL/GenBank/DDBJ whole genome shotgun (WGS) entry which is preliminary data.</text>
</comment>
<dbReference type="PROSITE" id="PS50977">
    <property type="entry name" value="HTH_TETR_2"/>
    <property type="match status" value="1"/>
</dbReference>
<keyword evidence="7" id="KW-1185">Reference proteome</keyword>
<dbReference type="InterPro" id="IPR001647">
    <property type="entry name" value="HTH_TetR"/>
</dbReference>
<proteinExistence type="predicted"/>
<dbReference type="AlphaFoldDB" id="A0A5S4FS35"/>
<evidence type="ECO:0000313" key="6">
    <source>
        <dbReference type="EMBL" id="TMR23443.1"/>
    </source>
</evidence>
<evidence type="ECO:0000313" key="7">
    <source>
        <dbReference type="Proteomes" id="UP000309128"/>
    </source>
</evidence>
<keyword evidence="1" id="KW-0805">Transcription regulation</keyword>
<protein>
    <submittedName>
        <fullName evidence="6">TetR/AcrR family transcriptional regulator</fullName>
    </submittedName>
</protein>
<dbReference type="GO" id="GO:0000976">
    <property type="term" value="F:transcription cis-regulatory region binding"/>
    <property type="evidence" value="ECO:0007669"/>
    <property type="project" value="TreeGrafter"/>
</dbReference>
<dbReference type="Pfam" id="PF00440">
    <property type="entry name" value="TetR_N"/>
    <property type="match status" value="1"/>
</dbReference>
<organism evidence="6 7">
    <name type="scientific">Nonomuraea turkmeniaca</name>
    <dbReference type="NCBI Taxonomy" id="103838"/>
    <lineage>
        <taxon>Bacteria</taxon>
        <taxon>Bacillati</taxon>
        <taxon>Actinomycetota</taxon>
        <taxon>Actinomycetes</taxon>
        <taxon>Streptosporangiales</taxon>
        <taxon>Streptosporangiaceae</taxon>
        <taxon>Nonomuraea</taxon>
    </lineage>
</organism>
<evidence type="ECO:0000259" key="5">
    <source>
        <dbReference type="PROSITE" id="PS50977"/>
    </source>
</evidence>
<evidence type="ECO:0000256" key="1">
    <source>
        <dbReference type="ARBA" id="ARBA00023015"/>
    </source>
</evidence>
<dbReference type="GO" id="GO:0003700">
    <property type="term" value="F:DNA-binding transcription factor activity"/>
    <property type="evidence" value="ECO:0007669"/>
    <property type="project" value="TreeGrafter"/>
</dbReference>
<dbReference type="Gene3D" id="1.10.357.10">
    <property type="entry name" value="Tetracycline Repressor, domain 2"/>
    <property type="match status" value="1"/>
</dbReference>
<name>A0A5S4FS35_9ACTN</name>
<evidence type="ECO:0000256" key="2">
    <source>
        <dbReference type="ARBA" id="ARBA00023125"/>
    </source>
</evidence>
<dbReference type="InterPro" id="IPR050109">
    <property type="entry name" value="HTH-type_TetR-like_transc_reg"/>
</dbReference>
<dbReference type="PANTHER" id="PTHR30055">
    <property type="entry name" value="HTH-TYPE TRANSCRIPTIONAL REGULATOR RUTR"/>
    <property type="match status" value="1"/>
</dbReference>
<feature type="DNA-binding region" description="H-T-H motif" evidence="4">
    <location>
        <begin position="63"/>
        <end position="82"/>
    </location>
</feature>
<feature type="domain" description="HTH tetR-type" evidence="5">
    <location>
        <begin position="40"/>
        <end position="100"/>
    </location>
</feature>
<gene>
    <name evidence="6" type="ORF">ETD86_08215</name>
</gene>
<evidence type="ECO:0000256" key="3">
    <source>
        <dbReference type="ARBA" id="ARBA00023163"/>
    </source>
</evidence>
<accession>A0A5S4FS35</accession>
<keyword evidence="3" id="KW-0804">Transcription</keyword>
<dbReference type="PANTHER" id="PTHR30055:SF234">
    <property type="entry name" value="HTH-TYPE TRANSCRIPTIONAL REGULATOR BETI"/>
    <property type="match status" value="1"/>
</dbReference>
<dbReference type="Proteomes" id="UP000309128">
    <property type="component" value="Unassembled WGS sequence"/>
</dbReference>
<dbReference type="SUPFAM" id="SSF46689">
    <property type="entry name" value="Homeodomain-like"/>
    <property type="match status" value="1"/>
</dbReference>
<dbReference type="EMBL" id="VCKY01000019">
    <property type="protein sequence ID" value="TMR23443.1"/>
    <property type="molecule type" value="Genomic_DNA"/>
</dbReference>
<keyword evidence="2 4" id="KW-0238">DNA-binding</keyword>
<sequence>MTIFQIPSTDGFELTKSHSWSYGLCVSTSADRLRDPRQRAERAARILDVAADLLLRHGYRRVTMDDVAAGAGIGKGTVYLHWKTREQLFSAVFAREVLSAMDELRQALRQDPQACLLHHFARVYFLAIVNRPLLRGFLLEDPEVLGKLAGSPGTARDDRHGVMARDYLALLAEHGLLRDGMEVDEIGYAFQATFEGFLRAEGAAPAGGREERADLLAGTVRRAFESEATISDATLRDVAAATVTLIGDLLDADRTESGLPEA</sequence>
<reference evidence="6 7" key="1">
    <citation type="submission" date="2019-05" db="EMBL/GenBank/DDBJ databases">
        <title>Draft genome sequence of Nonomuraea turkmeniaca DSM 43926.</title>
        <authorList>
            <person name="Saricaoglu S."/>
            <person name="Isik K."/>
        </authorList>
    </citation>
    <scope>NUCLEOTIDE SEQUENCE [LARGE SCALE GENOMIC DNA]</scope>
    <source>
        <strain evidence="6 7">DSM 43926</strain>
    </source>
</reference>
<evidence type="ECO:0000256" key="4">
    <source>
        <dbReference type="PROSITE-ProRule" id="PRU00335"/>
    </source>
</evidence>